<keyword evidence="6" id="KW-1185">Reference proteome</keyword>
<keyword evidence="2" id="KW-0238">DNA-binding</keyword>
<dbReference type="Pfam" id="PF25246">
    <property type="entry name" value="Nodulin_N"/>
    <property type="match status" value="1"/>
</dbReference>
<gene>
    <name evidence="5" type="ORF">M0R45_010977</name>
</gene>
<keyword evidence="2" id="KW-0371">Homeobox</keyword>
<dbReference type="PROSITE" id="PS50071">
    <property type="entry name" value="HOMEOBOX_2"/>
    <property type="match status" value="1"/>
</dbReference>
<comment type="subcellular location">
    <subcellularLocation>
        <location evidence="1 2">Nucleus</location>
    </subcellularLocation>
</comment>
<evidence type="ECO:0000313" key="5">
    <source>
        <dbReference type="EMBL" id="KAK9945462.1"/>
    </source>
</evidence>
<dbReference type="AlphaFoldDB" id="A0AAW1Y9F0"/>
<feature type="DNA-binding region" description="Homeobox" evidence="2">
    <location>
        <begin position="722"/>
        <end position="788"/>
    </location>
</feature>
<feature type="region of interest" description="Disordered" evidence="3">
    <location>
        <begin position="800"/>
        <end position="826"/>
    </location>
</feature>
<dbReference type="Pfam" id="PF24426">
    <property type="entry name" value="HTH_NDX"/>
    <property type="match status" value="1"/>
</dbReference>
<feature type="compositionally biased region" description="Low complexity" evidence="3">
    <location>
        <begin position="592"/>
        <end position="608"/>
    </location>
</feature>
<protein>
    <recommendedName>
        <fullName evidence="4">Homeobox domain-containing protein</fullName>
    </recommendedName>
</protein>
<reference evidence="5 6" key="1">
    <citation type="journal article" date="2023" name="G3 (Bethesda)">
        <title>A chromosome-length genome assembly and annotation of blackberry (Rubus argutus, cv. 'Hillquist').</title>
        <authorList>
            <person name="Bruna T."/>
            <person name="Aryal R."/>
            <person name="Dudchenko O."/>
            <person name="Sargent D.J."/>
            <person name="Mead D."/>
            <person name="Buti M."/>
            <person name="Cavallini A."/>
            <person name="Hytonen T."/>
            <person name="Andres J."/>
            <person name="Pham M."/>
            <person name="Weisz D."/>
            <person name="Mascagni F."/>
            <person name="Usai G."/>
            <person name="Natali L."/>
            <person name="Bassil N."/>
            <person name="Fernandez G.E."/>
            <person name="Lomsadze A."/>
            <person name="Armour M."/>
            <person name="Olukolu B."/>
            <person name="Poorten T."/>
            <person name="Britton C."/>
            <person name="Davik J."/>
            <person name="Ashrafi H."/>
            <person name="Aiden E.L."/>
            <person name="Borodovsky M."/>
            <person name="Worthington M."/>
        </authorList>
    </citation>
    <scope>NUCLEOTIDE SEQUENCE [LARGE SCALE GENOMIC DNA]</scope>
    <source>
        <strain evidence="5">PI 553951</strain>
    </source>
</reference>
<dbReference type="GO" id="GO:0009908">
    <property type="term" value="P:flower development"/>
    <property type="evidence" value="ECO:0007669"/>
    <property type="project" value="InterPro"/>
</dbReference>
<dbReference type="InterPro" id="IPR057287">
    <property type="entry name" value="Ndx_N"/>
</dbReference>
<feature type="compositionally biased region" description="Basic and acidic residues" evidence="3">
    <location>
        <begin position="707"/>
        <end position="720"/>
    </location>
</feature>
<dbReference type="CDD" id="cd00086">
    <property type="entry name" value="homeodomain"/>
    <property type="match status" value="1"/>
</dbReference>
<name>A0AAW1Y9F0_RUBAR</name>
<dbReference type="EMBL" id="JBEDUW010000002">
    <property type="protein sequence ID" value="KAK9945462.1"/>
    <property type="molecule type" value="Genomic_DNA"/>
</dbReference>
<evidence type="ECO:0000256" key="1">
    <source>
        <dbReference type="ARBA" id="ARBA00004123"/>
    </source>
</evidence>
<accession>A0AAW1Y9F0</accession>
<keyword evidence="2" id="KW-0539">Nucleus</keyword>
<dbReference type="InterPro" id="IPR039325">
    <property type="entry name" value="NDX"/>
</dbReference>
<dbReference type="Pfam" id="PF24679">
    <property type="entry name" value="Nodulin_C"/>
    <property type="match status" value="1"/>
</dbReference>
<dbReference type="PANTHER" id="PTHR35743">
    <property type="entry name" value="NODULIN HOMEOBOX"/>
    <property type="match status" value="1"/>
</dbReference>
<sequence>MRHVKEEPSCSALQVIDLVSAVKELHGLTSQELGKLLRDSENFTIHYVTEKEALLKIDVEKLAASLPLHLIAVLISSDKDEALFRYLLCGIRLLHSLCDLAPRHAKLEQILLDDVKVSEQLLDLVFYILIIFGGYEQKNNNFGMAPLMHSALVTCSLHLLTGCISSQWQDLVQVLLAHPKVDIFMDAAFGAVCVSIKFLNVKLSSQYTDFCPKSSLTSEQVVHFLCQQCEASLQFLQLLCQQKLFRERLLRNKELCGNGGVLFLAQAILKLNAMPRFVASARIVAAVSRLKAKILSILLNLCEAESISYLDEVASSPGSLDLAKSVALEIIELLKCALGKDPRCFAACSDGSYPMGLSQLNAMRLADILSDDSNFRSYITIHFTKVLTAIFSLPHGDFLSSWCSSVLPVKEEDGTIEYDSFATAGWVLDVVSSIDLQNARSLEFTVTPNSMTQASYVHQRTSLFVKIIANLHCFVPTICEEQERNLFANKFMECLQMDPSNSLPGFSFASDTLKAATISRNLCSLLSHAESLIPNFLNEEDVQLLRVFSKQFESLISPMEEKKNEELKYWDKFAKLNISEHHQEAQSTGGCSPLPSLRQLPPSLSSRSGNLEEIMSENSAFQDADQVDVNSEHMDQEDDAMREDKGTSGRSTSGRFTAIDRDAHNVETSGSDTSSTRGKHAVDPMENSEFPKSSAHIEESGYGGTQEDEKTEPLQYEEKQRRKRKRTIMNDEQVALVERALLDEPDMQRNATSLHSWADKLSFHGSEVTSSQLKNWLNNRKARLARTKDVRVAPEFNALADKQGGRGLRSKNSPESPGGDASAQLNVRSDPQMKLNTSVVQISGTNMAEAVARGPAEFVPCKQGDSVLLKFNNGEEVGIGKVFQASGQWFGRNLEELRAYVVDIKELKVGRAMKLPYPSMATGGTFEETETKIGIMRVLWDSNRTFKLPSLRLG</sequence>
<dbReference type="InterPro" id="IPR056559">
    <property type="entry name" value="NDX_C"/>
</dbReference>
<proteinExistence type="predicted"/>
<evidence type="ECO:0000259" key="4">
    <source>
        <dbReference type="PROSITE" id="PS50071"/>
    </source>
</evidence>
<comment type="caution">
    <text evidence="5">The sequence shown here is derived from an EMBL/GenBank/DDBJ whole genome shotgun (WGS) entry which is preliminary data.</text>
</comment>
<dbReference type="InterPro" id="IPR056560">
    <property type="entry name" value="HTH_NDX"/>
</dbReference>
<feature type="domain" description="Homeobox" evidence="4">
    <location>
        <begin position="720"/>
        <end position="787"/>
    </location>
</feature>
<evidence type="ECO:0000256" key="3">
    <source>
        <dbReference type="SAM" id="MobiDB-lite"/>
    </source>
</evidence>
<dbReference type="GO" id="GO:0003697">
    <property type="term" value="F:single-stranded DNA binding"/>
    <property type="evidence" value="ECO:0007669"/>
    <property type="project" value="InterPro"/>
</dbReference>
<evidence type="ECO:0000256" key="2">
    <source>
        <dbReference type="PROSITE-ProRule" id="PRU00108"/>
    </source>
</evidence>
<dbReference type="PANTHER" id="PTHR35743:SF1">
    <property type="entry name" value="NODULIN HOMEOBOX"/>
    <property type="match status" value="1"/>
</dbReference>
<feature type="region of interest" description="Disordered" evidence="3">
    <location>
        <begin position="584"/>
        <end position="725"/>
    </location>
</feature>
<evidence type="ECO:0000313" key="6">
    <source>
        <dbReference type="Proteomes" id="UP001457282"/>
    </source>
</evidence>
<dbReference type="InterPro" id="IPR001356">
    <property type="entry name" value="HD"/>
</dbReference>
<dbReference type="GO" id="GO:0005634">
    <property type="term" value="C:nucleus"/>
    <property type="evidence" value="ECO:0007669"/>
    <property type="project" value="UniProtKB-SubCell"/>
</dbReference>
<organism evidence="5 6">
    <name type="scientific">Rubus argutus</name>
    <name type="common">Southern blackberry</name>
    <dbReference type="NCBI Taxonomy" id="59490"/>
    <lineage>
        <taxon>Eukaryota</taxon>
        <taxon>Viridiplantae</taxon>
        <taxon>Streptophyta</taxon>
        <taxon>Embryophyta</taxon>
        <taxon>Tracheophyta</taxon>
        <taxon>Spermatophyta</taxon>
        <taxon>Magnoliopsida</taxon>
        <taxon>eudicotyledons</taxon>
        <taxon>Gunneridae</taxon>
        <taxon>Pentapetalae</taxon>
        <taxon>rosids</taxon>
        <taxon>fabids</taxon>
        <taxon>Rosales</taxon>
        <taxon>Rosaceae</taxon>
        <taxon>Rosoideae</taxon>
        <taxon>Rosoideae incertae sedis</taxon>
        <taxon>Rubus</taxon>
    </lineage>
</organism>
<dbReference type="Proteomes" id="UP001457282">
    <property type="component" value="Unassembled WGS sequence"/>
</dbReference>
<feature type="compositionally biased region" description="Polar residues" evidence="3">
    <location>
        <begin position="666"/>
        <end position="676"/>
    </location>
</feature>